<keyword evidence="8 9" id="KW-0624">Polysaccharide degradation</keyword>
<keyword evidence="6 9" id="KW-0119">Carbohydrate metabolism</keyword>
<comment type="caution">
    <text evidence="11">The sequence shown here is derived from an EMBL/GenBank/DDBJ whole genome shotgun (WGS) entry which is preliminary data.</text>
</comment>
<dbReference type="GO" id="GO:0031176">
    <property type="term" value="F:endo-1,4-beta-xylanase activity"/>
    <property type="evidence" value="ECO:0007669"/>
    <property type="project" value="UniProtKB-EC"/>
</dbReference>
<evidence type="ECO:0000256" key="4">
    <source>
        <dbReference type="ARBA" id="ARBA00022729"/>
    </source>
</evidence>
<evidence type="ECO:0000256" key="8">
    <source>
        <dbReference type="ARBA" id="ARBA00023326"/>
    </source>
</evidence>
<dbReference type="Gene3D" id="3.20.20.80">
    <property type="entry name" value="Glycosidases"/>
    <property type="match status" value="1"/>
</dbReference>
<dbReference type="SUPFAM" id="SSF51445">
    <property type="entry name" value="(Trans)glycosidases"/>
    <property type="match status" value="1"/>
</dbReference>
<dbReference type="PROSITE" id="PS51760">
    <property type="entry name" value="GH10_2"/>
    <property type="match status" value="1"/>
</dbReference>
<keyword evidence="7 9" id="KW-0326">Glycosidase</keyword>
<evidence type="ECO:0000256" key="7">
    <source>
        <dbReference type="ARBA" id="ARBA00023295"/>
    </source>
</evidence>
<dbReference type="EC" id="3.2.1.8" evidence="9"/>
<name>A0A399NNY2_9MICO</name>
<gene>
    <name evidence="11" type="ORF">DZF96_14780</name>
</gene>
<keyword evidence="4" id="KW-0732">Signal</keyword>
<sequence>MPATPSDPSSAGRRPTAIPDARRADAVITVRGADGEALRHADVQVEQASQDIAFGNIGFDLIPLANGETDPEAAGVEAFGGARLEGLERLAEQWLDVFDTATLPFYWGRFEPVRGRPDTERLLTTARWLRERGVDVKGHPLVWHTVTAPWLLDLPLDEVERVQRERIRRDVGDFAGVIDTWDAINEAVIMPVFDREDNGITRLAAARGRLAMVRLAFDEARGANPAATLILNDFDLSPAYEELIEEVLGEGIPVDAIGLQTHMHQGYRGEEEVLGIVDRFARFGLPIHMTETTLLSGDPMPPEITDLNDFRVESWPSTPAGEERQADEIERHYRSLVGHPAVAAITYWGLTDDGMWLGAPGGLVRADGTPKPSYEALRRLIREEWRLAPTTSRTDAEGRVRVTAFAGGVRVAHAGRAAVVAVAAGASEADATLG</sequence>
<dbReference type="InterPro" id="IPR001000">
    <property type="entry name" value="GH10_dom"/>
</dbReference>
<comment type="catalytic activity">
    <reaction evidence="1 9">
        <text>Endohydrolysis of (1-&gt;4)-beta-D-xylosidic linkages in xylans.</text>
        <dbReference type="EC" id="3.2.1.8"/>
    </reaction>
</comment>
<evidence type="ECO:0000256" key="5">
    <source>
        <dbReference type="ARBA" id="ARBA00022801"/>
    </source>
</evidence>
<evidence type="ECO:0000313" key="11">
    <source>
        <dbReference type="EMBL" id="RII94999.1"/>
    </source>
</evidence>
<protein>
    <recommendedName>
        <fullName evidence="9">Beta-xylanase</fullName>
        <ecNumber evidence="9">3.2.1.8</ecNumber>
    </recommendedName>
</protein>
<dbReference type="PRINTS" id="PR00134">
    <property type="entry name" value="GLHYDRLASE10"/>
</dbReference>
<dbReference type="Pfam" id="PF00331">
    <property type="entry name" value="Glyco_hydro_10"/>
    <property type="match status" value="1"/>
</dbReference>
<dbReference type="EMBL" id="QWEC01000344">
    <property type="protein sequence ID" value="RII94999.1"/>
    <property type="molecule type" value="Genomic_DNA"/>
</dbReference>
<evidence type="ECO:0000256" key="2">
    <source>
        <dbReference type="ARBA" id="ARBA00007495"/>
    </source>
</evidence>
<proteinExistence type="inferred from homology"/>
<evidence type="ECO:0000256" key="1">
    <source>
        <dbReference type="ARBA" id="ARBA00000681"/>
    </source>
</evidence>
<dbReference type="Proteomes" id="UP000266298">
    <property type="component" value="Unassembled WGS sequence"/>
</dbReference>
<accession>A0A399NNY2</accession>
<evidence type="ECO:0000259" key="10">
    <source>
        <dbReference type="PROSITE" id="PS51760"/>
    </source>
</evidence>
<keyword evidence="3 11" id="KW-0858">Xylan degradation</keyword>
<dbReference type="InterPro" id="IPR017853">
    <property type="entry name" value="GH"/>
</dbReference>
<organism evidence="11 12">
    <name type="scientific">Clavibacter michiganensis</name>
    <dbReference type="NCBI Taxonomy" id="28447"/>
    <lineage>
        <taxon>Bacteria</taxon>
        <taxon>Bacillati</taxon>
        <taxon>Actinomycetota</taxon>
        <taxon>Actinomycetes</taxon>
        <taxon>Micrococcales</taxon>
        <taxon>Microbacteriaceae</taxon>
        <taxon>Clavibacter</taxon>
    </lineage>
</organism>
<reference evidence="11 12" key="1">
    <citation type="submission" date="2018-08" db="EMBL/GenBank/DDBJ databases">
        <title>Genome Sequence of Clavibacter michiganensis Subspecies type strains, and the Atypical Peach-Colored Strains Isolated from Tomato.</title>
        <authorList>
            <person name="Osdaghi E."/>
            <person name="Portier P."/>
            <person name="Briand M."/>
            <person name="Jacques M.-A."/>
        </authorList>
    </citation>
    <scope>NUCLEOTIDE SEQUENCE [LARGE SCALE GENOMIC DNA]</scope>
    <source>
        <strain evidence="11 12">CFBP 7493</strain>
    </source>
</reference>
<dbReference type="AlphaFoldDB" id="A0A399NNY2"/>
<dbReference type="PANTHER" id="PTHR31490:SF88">
    <property type="entry name" value="BETA-XYLANASE"/>
    <property type="match status" value="1"/>
</dbReference>
<dbReference type="RefSeq" id="WP_043588292.1">
    <property type="nucleotide sequence ID" value="NZ_QWEC01000344.1"/>
</dbReference>
<evidence type="ECO:0000256" key="3">
    <source>
        <dbReference type="ARBA" id="ARBA00022651"/>
    </source>
</evidence>
<evidence type="ECO:0000313" key="12">
    <source>
        <dbReference type="Proteomes" id="UP000266298"/>
    </source>
</evidence>
<evidence type="ECO:0000256" key="6">
    <source>
        <dbReference type="ARBA" id="ARBA00023277"/>
    </source>
</evidence>
<feature type="domain" description="GH10" evidence="10">
    <location>
        <begin position="81"/>
        <end position="380"/>
    </location>
</feature>
<comment type="similarity">
    <text evidence="2 9">Belongs to the glycosyl hydrolase 10 (cellulase F) family.</text>
</comment>
<evidence type="ECO:0000256" key="9">
    <source>
        <dbReference type="RuleBase" id="RU361174"/>
    </source>
</evidence>
<dbReference type="PANTHER" id="PTHR31490">
    <property type="entry name" value="GLYCOSYL HYDROLASE"/>
    <property type="match status" value="1"/>
</dbReference>
<dbReference type="GO" id="GO:0045493">
    <property type="term" value="P:xylan catabolic process"/>
    <property type="evidence" value="ECO:0007669"/>
    <property type="project" value="UniProtKB-KW"/>
</dbReference>
<dbReference type="InterPro" id="IPR044846">
    <property type="entry name" value="GH10"/>
</dbReference>
<dbReference type="SMART" id="SM00633">
    <property type="entry name" value="Glyco_10"/>
    <property type="match status" value="1"/>
</dbReference>
<keyword evidence="5 9" id="KW-0378">Hydrolase</keyword>